<sequence>MSDKNLQKGDEVEWHSHGGTAVGEVVEKITTEKRAAGRKVTASKDEPQWRAR</sequence>
<reference evidence="3 4" key="1">
    <citation type="submission" date="2020-04" db="EMBL/GenBank/DDBJ databases">
        <authorList>
            <person name="Klaysubun C."/>
            <person name="Duangmal K."/>
            <person name="Lipun K."/>
        </authorList>
    </citation>
    <scope>NUCLEOTIDE SEQUENCE [LARGE SCALE GENOMIC DNA]</scope>
    <source>
        <strain evidence="3 4">K10HN5</strain>
    </source>
</reference>
<feature type="domain" description="Hypervirulence associated protein TUDOR" evidence="2">
    <location>
        <begin position="9"/>
        <end position="49"/>
    </location>
</feature>
<dbReference type="RefSeq" id="WP_169381619.1">
    <property type="nucleotide sequence ID" value="NZ_JAAXLA010000019.1"/>
</dbReference>
<name>A0ABX1SBJ5_9PSEU</name>
<evidence type="ECO:0000256" key="1">
    <source>
        <dbReference type="SAM" id="MobiDB-lite"/>
    </source>
</evidence>
<dbReference type="Proteomes" id="UP000820669">
    <property type="component" value="Unassembled WGS sequence"/>
</dbReference>
<evidence type="ECO:0000313" key="4">
    <source>
        <dbReference type="Proteomes" id="UP000820669"/>
    </source>
</evidence>
<feature type="region of interest" description="Disordered" evidence="1">
    <location>
        <begin position="1"/>
        <end position="26"/>
    </location>
</feature>
<dbReference type="InterPro" id="IPR021331">
    <property type="entry name" value="Hva1_TUDOR"/>
</dbReference>
<protein>
    <submittedName>
        <fullName evidence="3">HVA1 family protein</fullName>
    </submittedName>
</protein>
<feature type="compositionally biased region" description="Basic and acidic residues" evidence="1">
    <location>
        <begin position="1"/>
        <end position="16"/>
    </location>
</feature>
<proteinExistence type="predicted"/>
<organism evidence="3 4">
    <name type="scientific">Pseudonocardia acidicola</name>
    <dbReference type="NCBI Taxonomy" id="2724939"/>
    <lineage>
        <taxon>Bacteria</taxon>
        <taxon>Bacillati</taxon>
        <taxon>Actinomycetota</taxon>
        <taxon>Actinomycetes</taxon>
        <taxon>Pseudonocardiales</taxon>
        <taxon>Pseudonocardiaceae</taxon>
        <taxon>Pseudonocardia</taxon>
    </lineage>
</organism>
<dbReference type="Gene3D" id="2.30.30.1060">
    <property type="match status" value="1"/>
</dbReference>
<keyword evidence="4" id="KW-1185">Reference proteome</keyword>
<dbReference type="EMBL" id="JAAXLA010000019">
    <property type="protein sequence ID" value="NMH98182.1"/>
    <property type="molecule type" value="Genomic_DNA"/>
</dbReference>
<evidence type="ECO:0000259" key="2">
    <source>
        <dbReference type="Pfam" id="PF11160"/>
    </source>
</evidence>
<gene>
    <name evidence="3" type="ORF">HF526_12785</name>
</gene>
<dbReference type="Pfam" id="PF11160">
    <property type="entry name" value="Hva1_TUDOR"/>
    <property type="match status" value="1"/>
</dbReference>
<evidence type="ECO:0000313" key="3">
    <source>
        <dbReference type="EMBL" id="NMH98182.1"/>
    </source>
</evidence>
<accession>A0ABX1SBJ5</accession>
<comment type="caution">
    <text evidence="3">The sequence shown here is derived from an EMBL/GenBank/DDBJ whole genome shotgun (WGS) entry which is preliminary data.</text>
</comment>